<feature type="region of interest" description="Disordered" evidence="2">
    <location>
        <begin position="23"/>
        <end position="133"/>
    </location>
</feature>
<dbReference type="RefSeq" id="XP_025375285.1">
    <property type="nucleotide sequence ID" value="XM_025522273.1"/>
</dbReference>
<dbReference type="InParanoid" id="A0A316YFA0"/>
<gene>
    <name evidence="4" type="ORF">FA10DRAFT_268310</name>
</gene>
<feature type="region of interest" description="Disordered" evidence="2">
    <location>
        <begin position="209"/>
        <end position="236"/>
    </location>
</feature>
<dbReference type="PANTHER" id="PTHR15141:SF76">
    <property type="entry name" value="TRANSCRIPTION ELONGATION FACTOR B POLYPEPTIDE 3"/>
    <property type="match status" value="1"/>
</dbReference>
<dbReference type="GO" id="GO:0006368">
    <property type="term" value="P:transcription elongation by RNA polymerase II"/>
    <property type="evidence" value="ECO:0007669"/>
    <property type="project" value="InterPro"/>
</dbReference>
<feature type="domain" description="F-box" evidence="3">
    <location>
        <begin position="150"/>
        <end position="194"/>
    </location>
</feature>
<accession>A0A316YFA0</accession>
<organism evidence="4 5">
    <name type="scientific">Acaromyces ingoldii</name>
    <dbReference type="NCBI Taxonomy" id="215250"/>
    <lineage>
        <taxon>Eukaryota</taxon>
        <taxon>Fungi</taxon>
        <taxon>Dikarya</taxon>
        <taxon>Basidiomycota</taxon>
        <taxon>Ustilaginomycotina</taxon>
        <taxon>Exobasidiomycetes</taxon>
        <taxon>Exobasidiales</taxon>
        <taxon>Cryptobasidiaceae</taxon>
        <taxon>Acaromyces</taxon>
    </lineage>
</organism>
<dbReference type="EMBL" id="KZ819638">
    <property type="protein sequence ID" value="PWN88087.1"/>
    <property type="molecule type" value="Genomic_DNA"/>
</dbReference>
<evidence type="ECO:0000256" key="1">
    <source>
        <dbReference type="ARBA" id="ARBA00021346"/>
    </source>
</evidence>
<proteinExistence type="predicted"/>
<dbReference type="Gene3D" id="6.10.250.3180">
    <property type="match status" value="1"/>
</dbReference>
<reference evidence="4 5" key="1">
    <citation type="journal article" date="2018" name="Mol. Biol. Evol.">
        <title>Broad Genomic Sampling Reveals a Smut Pathogenic Ancestry of the Fungal Clade Ustilaginomycotina.</title>
        <authorList>
            <person name="Kijpornyongpan T."/>
            <person name="Mondo S.J."/>
            <person name="Barry K."/>
            <person name="Sandor L."/>
            <person name="Lee J."/>
            <person name="Lipzen A."/>
            <person name="Pangilinan J."/>
            <person name="LaButti K."/>
            <person name="Hainaut M."/>
            <person name="Henrissat B."/>
            <person name="Grigoriev I.V."/>
            <person name="Spatafora J.W."/>
            <person name="Aime M.C."/>
        </authorList>
    </citation>
    <scope>NUCLEOTIDE SEQUENCE [LARGE SCALE GENOMIC DNA]</scope>
    <source>
        <strain evidence="4 5">MCA 4198</strain>
    </source>
</reference>
<dbReference type="PROSITE" id="PS50181">
    <property type="entry name" value="FBOX"/>
    <property type="match status" value="1"/>
</dbReference>
<dbReference type="OrthoDB" id="21513at2759"/>
<dbReference type="InterPro" id="IPR051870">
    <property type="entry name" value="Elongin-A_domain"/>
</dbReference>
<dbReference type="Proteomes" id="UP000245768">
    <property type="component" value="Unassembled WGS sequence"/>
</dbReference>
<feature type="compositionally biased region" description="Basic and acidic residues" evidence="2">
    <location>
        <begin position="262"/>
        <end position="275"/>
    </location>
</feature>
<dbReference type="InterPro" id="IPR010684">
    <property type="entry name" value="RNA_pol_II_trans_fac_SIII_A"/>
</dbReference>
<keyword evidence="5" id="KW-1185">Reference proteome</keyword>
<dbReference type="GeneID" id="37044189"/>
<feature type="compositionally biased region" description="Basic and acidic residues" evidence="2">
    <location>
        <begin position="226"/>
        <end position="236"/>
    </location>
</feature>
<dbReference type="AlphaFoldDB" id="A0A316YFA0"/>
<sequence>MVDFFDDTGSNPRVFERARVAQIGGGNDVNLEKPKNALLETAIQRKQRYESKSQDPQQAEGRKARTMKDWQRSPEPPGMMGPGPSTSVHDALPAASSAHPDPSSSSSSSSSGPLLSSSATAGPSRTQPRKVDLTLSEMCKRTIIRRLNDYESFGNLPFRVLRPILERATPRQLFSLEQESPHLIEEADYIWKKICLAEFPEVRRSLLHQEGGSGADEPPTTTTEPTAEKGDTGRKRKWRDVYVDTLGKKEEVKRQAAKRLKERYGQQREDKERSKVQVVSTPRLSAGRGTRKRGGGTSGGTGATTTGQKLLNKARAQGQARSKLTLSSGPSSSSSSSSSASLPKRRF</sequence>
<feature type="region of interest" description="Disordered" evidence="2">
    <location>
        <begin position="252"/>
        <end position="347"/>
    </location>
</feature>
<feature type="compositionally biased region" description="Low complexity" evidence="2">
    <location>
        <begin position="91"/>
        <end position="119"/>
    </location>
</feature>
<name>A0A316YFA0_9BASI</name>
<dbReference type="GO" id="GO:0070449">
    <property type="term" value="C:elongin complex"/>
    <property type="evidence" value="ECO:0007669"/>
    <property type="project" value="InterPro"/>
</dbReference>
<evidence type="ECO:0000259" key="3">
    <source>
        <dbReference type="PROSITE" id="PS50181"/>
    </source>
</evidence>
<dbReference type="InterPro" id="IPR001810">
    <property type="entry name" value="F-box_dom"/>
</dbReference>
<dbReference type="STRING" id="215250.A0A316YFA0"/>
<dbReference type="PANTHER" id="PTHR15141">
    <property type="entry name" value="TRANSCRIPTION ELONGATION FACTOR B POLYPEPTIDE 3"/>
    <property type="match status" value="1"/>
</dbReference>
<dbReference type="Pfam" id="PF06881">
    <property type="entry name" value="Elongin_A"/>
    <property type="match status" value="1"/>
</dbReference>
<protein>
    <recommendedName>
        <fullName evidence="1">Elongin-A</fullName>
    </recommendedName>
</protein>
<feature type="compositionally biased region" description="Low complexity" evidence="2">
    <location>
        <begin position="327"/>
        <end position="341"/>
    </location>
</feature>
<evidence type="ECO:0000313" key="4">
    <source>
        <dbReference type="EMBL" id="PWN88087.1"/>
    </source>
</evidence>
<evidence type="ECO:0000256" key="2">
    <source>
        <dbReference type="SAM" id="MobiDB-lite"/>
    </source>
</evidence>
<feature type="compositionally biased region" description="Basic and acidic residues" evidence="2">
    <location>
        <begin position="60"/>
        <end position="72"/>
    </location>
</feature>
<evidence type="ECO:0000313" key="5">
    <source>
        <dbReference type="Proteomes" id="UP000245768"/>
    </source>
</evidence>